<evidence type="ECO:0000313" key="5">
    <source>
        <dbReference type="EMBL" id="KAI8044983.1"/>
    </source>
</evidence>
<dbReference type="Pfam" id="PF06585">
    <property type="entry name" value="JHBP"/>
    <property type="match status" value="2"/>
</dbReference>
<keyword evidence="6" id="KW-1185">Reference proteome</keyword>
<name>A0A9P9YY48_9MUSC</name>
<dbReference type="PANTHER" id="PTHR11008:SF32">
    <property type="entry name" value="CIRCADIAN CLOCK-CONTROLLED PROTEIN DAYWAKE-RELATED"/>
    <property type="match status" value="1"/>
</dbReference>
<dbReference type="GO" id="GO:0005615">
    <property type="term" value="C:extracellular space"/>
    <property type="evidence" value="ECO:0007669"/>
    <property type="project" value="TreeGrafter"/>
</dbReference>
<gene>
    <name evidence="5" type="ORF">M5D96_001160</name>
</gene>
<protein>
    <submittedName>
        <fullName evidence="5">Uncharacterized protein</fullName>
    </submittedName>
</protein>
<keyword evidence="1 4" id="KW-0732">Signal</keyword>
<keyword evidence="2" id="KW-0090">Biological rhythms</keyword>
<comment type="similarity">
    <text evidence="3">Belongs to the TO family.</text>
</comment>
<reference evidence="5" key="1">
    <citation type="journal article" date="2023" name="Genome Biol. Evol.">
        <title>Long-read-based Genome Assembly of Drosophila gunungcola Reveals Fewer Chemosensory Genes in Flower-breeding Species.</title>
        <authorList>
            <person name="Negi A."/>
            <person name="Liao B.Y."/>
            <person name="Yeh S.D."/>
        </authorList>
    </citation>
    <scope>NUCLEOTIDE SEQUENCE</scope>
    <source>
        <strain evidence="5">Sukarami</strain>
    </source>
</reference>
<evidence type="ECO:0000256" key="4">
    <source>
        <dbReference type="SAM" id="SignalP"/>
    </source>
</evidence>
<dbReference type="SMART" id="SM00700">
    <property type="entry name" value="JHBP"/>
    <property type="match status" value="1"/>
</dbReference>
<dbReference type="GO" id="GO:0007623">
    <property type="term" value="P:circadian rhythm"/>
    <property type="evidence" value="ECO:0007669"/>
    <property type="project" value="UniProtKB-ARBA"/>
</dbReference>
<organism evidence="5 6">
    <name type="scientific">Drosophila gunungcola</name>
    <name type="common">fruit fly</name>
    <dbReference type="NCBI Taxonomy" id="103775"/>
    <lineage>
        <taxon>Eukaryota</taxon>
        <taxon>Metazoa</taxon>
        <taxon>Ecdysozoa</taxon>
        <taxon>Arthropoda</taxon>
        <taxon>Hexapoda</taxon>
        <taxon>Insecta</taxon>
        <taxon>Pterygota</taxon>
        <taxon>Neoptera</taxon>
        <taxon>Endopterygota</taxon>
        <taxon>Diptera</taxon>
        <taxon>Brachycera</taxon>
        <taxon>Muscomorpha</taxon>
        <taxon>Ephydroidea</taxon>
        <taxon>Drosophilidae</taxon>
        <taxon>Drosophila</taxon>
        <taxon>Sophophora</taxon>
    </lineage>
</organism>
<dbReference type="InterPro" id="IPR038606">
    <property type="entry name" value="To_sf"/>
</dbReference>
<accession>A0A9P9YY48</accession>
<dbReference type="InterPro" id="IPR010562">
    <property type="entry name" value="Haemolymph_juvenile_hormone-bd"/>
</dbReference>
<dbReference type="PANTHER" id="PTHR11008">
    <property type="entry name" value="PROTEIN TAKEOUT-LIKE PROTEIN"/>
    <property type="match status" value="1"/>
</dbReference>
<dbReference type="Gene3D" id="3.15.10.30">
    <property type="entry name" value="Haemolymph juvenile hormone binding protein"/>
    <property type="match status" value="2"/>
</dbReference>
<dbReference type="FunFam" id="3.15.10.30:FF:000001">
    <property type="entry name" value="Takeout-like protein 1"/>
    <property type="match status" value="1"/>
</dbReference>
<dbReference type="EMBL" id="JAMKOV010000001">
    <property type="protein sequence ID" value="KAI8044983.1"/>
    <property type="molecule type" value="Genomic_DNA"/>
</dbReference>
<dbReference type="AlphaFoldDB" id="A0A9P9YY48"/>
<evidence type="ECO:0000256" key="2">
    <source>
        <dbReference type="ARBA" id="ARBA00023108"/>
    </source>
</evidence>
<feature type="chain" id="PRO_5040385658" evidence="4">
    <location>
        <begin position="22"/>
        <end position="395"/>
    </location>
</feature>
<dbReference type="Proteomes" id="UP001059596">
    <property type="component" value="Chromosome 3R"/>
</dbReference>
<sequence length="395" mass="46372">MGMRDILFIVLSLQLVGLLQSQMIPKEIKKCRFGESQCIVDSMNVLIKKFPRGIPALGLKPIDVVDIRNSKFWNDEKVGAFWLQFDLFDQVNYGFENTTITKVNGFDENPTSSLIEIHGRIPSLIHKGNYLSQGRVWIVELNSTGESFSDFQNFRFVLKLKVIMEYRNNKRYLKIYKLTPFVNMDRWVFWLDNFFESNTDMSIAINHVFNQHWVEFWNELEPKNLKIFASVFRDIFEDVFEKVSYDDMFLPIAKESQRYPKGISDIGLPPLDTYYFPNSSILESPHSGPIWIDFRVRDNMFKGFNNATITQVEGFLREPNQKQIVLSARLPRILQEATYDMEGRFLLFAFNTTGRLSSDFQNIRITLTIKTLVEYRNGKRYLKIYSLKPTLDLDR</sequence>
<feature type="signal peptide" evidence="4">
    <location>
        <begin position="1"/>
        <end position="21"/>
    </location>
</feature>
<comment type="caution">
    <text evidence="5">The sequence shown here is derived from an EMBL/GenBank/DDBJ whole genome shotgun (WGS) entry which is preliminary data.</text>
</comment>
<proteinExistence type="inferred from homology"/>
<evidence type="ECO:0000256" key="1">
    <source>
        <dbReference type="ARBA" id="ARBA00022729"/>
    </source>
</evidence>
<evidence type="ECO:0000313" key="6">
    <source>
        <dbReference type="Proteomes" id="UP001059596"/>
    </source>
</evidence>
<evidence type="ECO:0000256" key="3">
    <source>
        <dbReference type="ARBA" id="ARBA00060902"/>
    </source>
</evidence>